<comment type="caution">
    <text evidence="1">The sequence shown here is derived from an EMBL/GenBank/DDBJ whole genome shotgun (WGS) entry which is preliminary data.</text>
</comment>
<evidence type="ECO:0000313" key="1">
    <source>
        <dbReference type="EMBL" id="KAK3707945.1"/>
    </source>
</evidence>
<protein>
    <submittedName>
        <fullName evidence="1">Uncharacterized protein</fullName>
    </submittedName>
</protein>
<dbReference type="EMBL" id="JAUTXU010000105">
    <property type="protein sequence ID" value="KAK3707945.1"/>
    <property type="molecule type" value="Genomic_DNA"/>
</dbReference>
<accession>A0ACC3N2W8</accession>
<sequence length="399" mass="46083">MTPLTIPKEFQDQLVLRENDDRRTNAEILESLGQYRRVASEKNVWPFWHSGLTSMPQWCQHNIVDWVRMLGPSWTVRILDSVPDSPNNALKYLDAELLPETYVRGTMDGPYKGPHAADLLRGACLWQHGGVFMDVGNLLIRHLDRICWNQLEDPSSPFRVSVPWMYGITMANHFVAARKGDPFIKHWHDLFTYLWKDRTNYEGLIQSPLLTFAQDLTLDDSRASKFHWEFSVSDQTVFEYVTQVVCWMRICMLEDPGDGRSDAFNGAKYWQKHVLIWDVLPENWGAEETLGFVGQKIYERLSGKRDADPETEEYKEAYNLTWRLLTRSSMQKITHGKNLTASVHLGTLWDENAGKDCEPGTFAELLRDGTVHFEQTRPDIAYVEAPKPSKTLKKGVFEP</sequence>
<reference evidence="1" key="1">
    <citation type="submission" date="2023-07" db="EMBL/GenBank/DDBJ databases">
        <title>Black Yeasts Isolated from many extreme environments.</title>
        <authorList>
            <person name="Coleine C."/>
            <person name="Stajich J.E."/>
            <person name="Selbmann L."/>
        </authorList>
    </citation>
    <scope>NUCLEOTIDE SEQUENCE</scope>
    <source>
        <strain evidence="1">CCFEE 5714</strain>
    </source>
</reference>
<name>A0ACC3N2W8_9PEZI</name>
<dbReference type="Proteomes" id="UP001281147">
    <property type="component" value="Unassembled WGS sequence"/>
</dbReference>
<proteinExistence type="predicted"/>
<organism evidence="1 2">
    <name type="scientific">Vermiconidia calcicola</name>
    <dbReference type="NCBI Taxonomy" id="1690605"/>
    <lineage>
        <taxon>Eukaryota</taxon>
        <taxon>Fungi</taxon>
        <taxon>Dikarya</taxon>
        <taxon>Ascomycota</taxon>
        <taxon>Pezizomycotina</taxon>
        <taxon>Dothideomycetes</taxon>
        <taxon>Dothideomycetidae</taxon>
        <taxon>Mycosphaerellales</taxon>
        <taxon>Extremaceae</taxon>
        <taxon>Vermiconidia</taxon>
    </lineage>
</organism>
<evidence type="ECO:0000313" key="2">
    <source>
        <dbReference type="Proteomes" id="UP001281147"/>
    </source>
</evidence>
<keyword evidence="2" id="KW-1185">Reference proteome</keyword>
<gene>
    <name evidence="1" type="ORF">LTR37_011797</name>
</gene>